<dbReference type="InterPro" id="IPR005182">
    <property type="entry name" value="YdbS-like_PH"/>
</dbReference>
<keyword evidence="2" id="KW-0812">Transmembrane</keyword>
<gene>
    <name evidence="4" type="ORF">B1813_17290</name>
</gene>
<keyword evidence="2" id="KW-0472">Membrane</keyword>
<dbReference type="PANTHER" id="PTHR37938">
    <property type="entry name" value="BLL0215 PROTEIN"/>
    <property type="match status" value="1"/>
</dbReference>
<dbReference type="STRING" id="1962155.B1813_17290"/>
<comment type="caution">
    <text evidence="4">The sequence shown here is derived from an EMBL/GenBank/DDBJ whole genome shotgun (WGS) entry which is preliminary data.</text>
</comment>
<evidence type="ECO:0000313" key="4">
    <source>
        <dbReference type="EMBL" id="OQO90338.1"/>
    </source>
</evidence>
<dbReference type="Pfam" id="PF03703">
    <property type="entry name" value="bPH_2"/>
    <property type="match status" value="1"/>
</dbReference>
<dbReference type="EMBL" id="MWIH01000007">
    <property type="protein sequence ID" value="OQO90338.1"/>
    <property type="molecule type" value="Genomic_DNA"/>
</dbReference>
<feature type="domain" description="YdbS-like PH" evidence="3">
    <location>
        <begin position="83"/>
        <end position="158"/>
    </location>
</feature>
<keyword evidence="5" id="KW-1185">Reference proteome</keyword>
<reference evidence="4 5" key="1">
    <citation type="submission" date="2017-02" db="EMBL/GenBank/DDBJ databases">
        <title>Draft genome of Saccharomonospora sp. 154.</title>
        <authorList>
            <person name="Alonso-Carmona G.S."/>
            <person name="De La Haba R."/>
            <person name="Vera-Gargallo B."/>
            <person name="Sandoval-Trujillo A.H."/>
            <person name="Ramirez-Duran N."/>
            <person name="Ventosa A."/>
        </authorList>
    </citation>
    <scope>NUCLEOTIDE SEQUENCE [LARGE SCALE GENOMIC DNA]</scope>
    <source>
        <strain evidence="4 5">LRS4.154</strain>
    </source>
</reference>
<protein>
    <recommendedName>
        <fullName evidence="3">YdbS-like PH domain-containing protein</fullName>
    </recommendedName>
</protein>
<feature type="region of interest" description="Disordered" evidence="1">
    <location>
        <begin position="171"/>
        <end position="200"/>
    </location>
</feature>
<evidence type="ECO:0000256" key="1">
    <source>
        <dbReference type="SAM" id="MobiDB-lite"/>
    </source>
</evidence>
<keyword evidence="2" id="KW-1133">Transmembrane helix</keyword>
<sequence>MFEVAYPDSLLSDGEQVVAHKHPHFKMLIFPVFALVVAVAAGIVVGLWAAGLEPPWDTVGPIAATAAAGLLVIWLFLTPFVRWRTTHFVVTTDRVIVREGVIKRTGIDIPMGRIHSVRFEHGLVDRIFGCGTLIIESASDEPLTFDDIPQVERMHTYIYRQVNDNPYDDFDARPYDPAGNYQDYQDHRPDAGRRERHGRA</sequence>
<feature type="transmembrane region" description="Helical" evidence="2">
    <location>
        <begin position="28"/>
        <end position="50"/>
    </location>
</feature>
<evidence type="ECO:0000259" key="3">
    <source>
        <dbReference type="Pfam" id="PF03703"/>
    </source>
</evidence>
<feature type="transmembrane region" description="Helical" evidence="2">
    <location>
        <begin position="62"/>
        <end position="81"/>
    </location>
</feature>
<name>A0A1V8ZZW6_SACPI</name>
<evidence type="ECO:0000256" key="2">
    <source>
        <dbReference type="SAM" id="Phobius"/>
    </source>
</evidence>
<dbReference type="Proteomes" id="UP000192591">
    <property type="component" value="Unassembled WGS sequence"/>
</dbReference>
<proteinExistence type="predicted"/>
<dbReference type="AlphaFoldDB" id="A0A1V8ZZW6"/>
<dbReference type="PANTHER" id="PTHR37938:SF1">
    <property type="entry name" value="BLL0215 PROTEIN"/>
    <property type="match status" value="1"/>
</dbReference>
<dbReference type="RefSeq" id="WP_081193862.1">
    <property type="nucleotide sequence ID" value="NZ_MWIH01000007.1"/>
</dbReference>
<feature type="compositionally biased region" description="Basic and acidic residues" evidence="1">
    <location>
        <begin position="184"/>
        <end position="193"/>
    </location>
</feature>
<organism evidence="4 5">
    <name type="scientific">Saccharomonospora piscinae</name>
    <dbReference type="NCBI Taxonomy" id="687388"/>
    <lineage>
        <taxon>Bacteria</taxon>
        <taxon>Bacillati</taxon>
        <taxon>Actinomycetota</taxon>
        <taxon>Actinomycetes</taxon>
        <taxon>Pseudonocardiales</taxon>
        <taxon>Pseudonocardiaceae</taxon>
        <taxon>Saccharomonospora</taxon>
    </lineage>
</organism>
<evidence type="ECO:0000313" key="5">
    <source>
        <dbReference type="Proteomes" id="UP000192591"/>
    </source>
</evidence>
<accession>A0A1V8ZZW6</accession>